<dbReference type="InterPro" id="IPR002937">
    <property type="entry name" value="Amino_oxidase"/>
</dbReference>
<name>A0AA35SBK0_GEOBA</name>
<dbReference type="Proteomes" id="UP001174909">
    <property type="component" value="Unassembled WGS sequence"/>
</dbReference>
<proteinExistence type="predicted"/>
<evidence type="ECO:0000259" key="2">
    <source>
        <dbReference type="Pfam" id="PF01593"/>
    </source>
</evidence>
<dbReference type="Pfam" id="PF01593">
    <property type="entry name" value="Amino_oxidase"/>
    <property type="match status" value="1"/>
</dbReference>
<evidence type="ECO:0000256" key="1">
    <source>
        <dbReference type="SAM" id="Phobius"/>
    </source>
</evidence>
<organism evidence="3 4">
    <name type="scientific">Geodia barretti</name>
    <name type="common">Barrett's horny sponge</name>
    <dbReference type="NCBI Taxonomy" id="519541"/>
    <lineage>
        <taxon>Eukaryota</taxon>
        <taxon>Metazoa</taxon>
        <taxon>Porifera</taxon>
        <taxon>Demospongiae</taxon>
        <taxon>Heteroscleromorpha</taxon>
        <taxon>Tetractinellida</taxon>
        <taxon>Astrophorina</taxon>
        <taxon>Geodiidae</taxon>
        <taxon>Geodia</taxon>
    </lineage>
</organism>
<evidence type="ECO:0000313" key="3">
    <source>
        <dbReference type="EMBL" id="CAI8026163.1"/>
    </source>
</evidence>
<feature type="non-terminal residue" evidence="3">
    <location>
        <position position="628"/>
    </location>
</feature>
<dbReference type="AlphaFoldDB" id="A0AA35SBK0"/>
<dbReference type="GO" id="GO:0016491">
    <property type="term" value="F:oxidoreductase activity"/>
    <property type="evidence" value="ECO:0007669"/>
    <property type="project" value="InterPro"/>
</dbReference>
<keyword evidence="1" id="KW-0812">Transmembrane</keyword>
<keyword evidence="4" id="KW-1185">Reference proteome</keyword>
<dbReference type="InterPro" id="IPR036188">
    <property type="entry name" value="FAD/NAD-bd_sf"/>
</dbReference>
<dbReference type="Gene3D" id="3.50.50.60">
    <property type="entry name" value="FAD/NAD(P)-binding domain"/>
    <property type="match status" value="1"/>
</dbReference>
<dbReference type="EMBL" id="CASHTH010002202">
    <property type="protein sequence ID" value="CAI8026163.1"/>
    <property type="molecule type" value="Genomic_DNA"/>
</dbReference>
<sequence>MLASRVNRETLLYFLIIVQLIPILFWLGRSSRIFSTVKKDDSLLAAALSETNCQRIVIIGAGPTGLGAAYRFFEHNREVIVLEMEQQAGGLASSYRDDKGFLWDNGGHVVFSHYDYFSRVLKKGVRDWNKRSRASYAYMMGSSGRRKFIPYPVQHNIHVMDKEEQQRSLRGLEEISAHPSSSKPHNFDEWLVKNFGEGLSEVFMRKYNRKVWTVDPREMNSDWVGERVAVPNVDVIKSKIAQWNRNHTNAKDSNWGPNQMFEFPAHGGTGQIWKSVSELIPQGWFRFGHVVTTVNSEKKVLDIVTTNGLAYSLKYEYLISTAPLDYLLSMVEDNDPKLRQLREKSQKFVYSHTHVIGIGLEGQPPPFLADKSWIYFPDSDSPFYRITVFSNYADDNVPSPGKVWSLMCEAAEPKHAEDSSKWEEKSLVKHTIDALVSYGFIASSQVLSTYHRRLEHGYPVPFLEREQYLSLIQPWLESRSIFSRGRFGGWRYEVSNQDHSLMQGVEVADYIMFRTPEETYPNASLVNSMKASDRRVCHHKDYEIVVAHYNEDLRWLAPYADHCHVYHKGGNNWKSPVEFKQWDTLPNVGHEGHTYIYHIITNYHCLANVTLFVQGEVKSHIHWKGDND</sequence>
<dbReference type="PRINTS" id="PR00419">
    <property type="entry name" value="ADXRDTASE"/>
</dbReference>
<accession>A0AA35SBK0</accession>
<keyword evidence="1" id="KW-0472">Membrane</keyword>
<gene>
    <name evidence="3" type="ORF">GBAR_LOCUS15058</name>
</gene>
<feature type="domain" description="Amine oxidase" evidence="2">
    <location>
        <begin position="64"/>
        <end position="438"/>
    </location>
</feature>
<protein>
    <recommendedName>
        <fullName evidence="2">Amine oxidase domain-containing protein</fullName>
    </recommendedName>
</protein>
<dbReference type="PANTHER" id="PTHR43734">
    <property type="entry name" value="PHYTOENE DESATURASE"/>
    <property type="match status" value="1"/>
</dbReference>
<evidence type="ECO:0000313" key="4">
    <source>
        <dbReference type="Proteomes" id="UP001174909"/>
    </source>
</evidence>
<comment type="caution">
    <text evidence="3">The sequence shown here is derived from an EMBL/GenBank/DDBJ whole genome shotgun (WGS) entry which is preliminary data.</text>
</comment>
<keyword evidence="1" id="KW-1133">Transmembrane helix</keyword>
<dbReference type="PANTHER" id="PTHR43734:SF4">
    <property type="entry name" value="AMINE OXIDASE DOMAIN-CONTAINING PROTEIN"/>
    <property type="match status" value="1"/>
</dbReference>
<feature type="transmembrane region" description="Helical" evidence="1">
    <location>
        <begin position="12"/>
        <end position="28"/>
    </location>
</feature>
<dbReference type="SUPFAM" id="SSF51905">
    <property type="entry name" value="FAD/NAD(P)-binding domain"/>
    <property type="match status" value="1"/>
</dbReference>
<reference evidence="3" key="1">
    <citation type="submission" date="2023-03" db="EMBL/GenBank/DDBJ databases">
        <authorList>
            <person name="Steffen K."/>
            <person name="Cardenas P."/>
        </authorList>
    </citation>
    <scope>NUCLEOTIDE SEQUENCE</scope>
</reference>